<keyword evidence="11" id="KW-0961">Cell wall biogenesis/degradation</keyword>
<evidence type="ECO:0000256" key="4">
    <source>
        <dbReference type="ARBA" id="ARBA00022670"/>
    </source>
</evidence>
<keyword evidence="9" id="KW-0573">Peptidoglycan synthesis</keyword>
<evidence type="ECO:0000256" key="12">
    <source>
        <dbReference type="ARBA" id="ARBA00034000"/>
    </source>
</evidence>
<evidence type="ECO:0000256" key="3">
    <source>
        <dbReference type="ARBA" id="ARBA00022645"/>
    </source>
</evidence>
<dbReference type="SUPFAM" id="SSF53955">
    <property type="entry name" value="Lysozyme-like"/>
    <property type="match status" value="1"/>
</dbReference>
<dbReference type="GO" id="GO:0006508">
    <property type="term" value="P:proteolysis"/>
    <property type="evidence" value="ECO:0007669"/>
    <property type="project" value="UniProtKB-KW"/>
</dbReference>
<feature type="domain" description="Penicillin-binding protein transpeptidase" evidence="15">
    <location>
        <begin position="356"/>
        <end position="625"/>
    </location>
</feature>
<dbReference type="InterPro" id="IPR023346">
    <property type="entry name" value="Lysozyme-like_dom_sf"/>
</dbReference>
<dbReference type="InterPro" id="IPR001460">
    <property type="entry name" value="PCN-bd_Tpept"/>
</dbReference>
<dbReference type="InterPro" id="IPR050396">
    <property type="entry name" value="Glycosyltr_51/Transpeptidase"/>
</dbReference>
<keyword evidence="18" id="KW-1185">Reference proteome</keyword>
<dbReference type="GO" id="GO:0008360">
    <property type="term" value="P:regulation of cell shape"/>
    <property type="evidence" value="ECO:0007669"/>
    <property type="project" value="UniProtKB-KW"/>
</dbReference>
<dbReference type="RefSeq" id="WP_091473288.1">
    <property type="nucleotide sequence ID" value="NZ_FOIT01000001.1"/>
</dbReference>
<evidence type="ECO:0000259" key="15">
    <source>
        <dbReference type="Pfam" id="PF00905"/>
    </source>
</evidence>
<keyword evidence="14" id="KW-0472">Membrane</keyword>
<evidence type="ECO:0000256" key="10">
    <source>
        <dbReference type="ARBA" id="ARBA00023268"/>
    </source>
</evidence>
<feature type="transmembrane region" description="Helical" evidence="14">
    <location>
        <begin position="27"/>
        <end position="49"/>
    </location>
</feature>
<dbReference type="InterPro" id="IPR001264">
    <property type="entry name" value="Glyco_trans_51"/>
</dbReference>
<dbReference type="InterPro" id="IPR012338">
    <property type="entry name" value="Beta-lactam/transpept-like"/>
</dbReference>
<keyword evidence="4" id="KW-0645">Protease</keyword>
<dbReference type="GO" id="GO:0030288">
    <property type="term" value="C:outer membrane-bounded periplasmic space"/>
    <property type="evidence" value="ECO:0007669"/>
    <property type="project" value="TreeGrafter"/>
</dbReference>
<gene>
    <name evidence="17" type="ORF">SAMN05192557_0337</name>
</gene>
<keyword evidence="3" id="KW-0121">Carboxypeptidase</keyword>
<proteinExistence type="inferred from homology"/>
<dbReference type="GO" id="GO:0009252">
    <property type="term" value="P:peptidoglycan biosynthetic process"/>
    <property type="evidence" value="ECO:0007669"/>
    <property type="project" value="UniProtKB-KW"/>
</dbReference>
<comment type="catalytic activity">
    <reaction evidence="12">
        <text>Preferential cleavage: (Ac)2-L-Lys-D-Ala-|-D-Ala. Also transpeptidation of peptidyl-alanyl moieties that are N-acyl substituents of D-alanine.</text>
        <dbReference type="EC" id="3.4.16.4"/>
    </reaction>
</comment>
<sequence length="685" mass="77567">MTENNESTNNQRTSKHKFNYVTILKRAFLISILLGLILLMFGTFLFAYYSSNAPTFTDEKLNDPVPSRVFDVNNNFVFEIHQEQPRELIEIESLPDDVKDAVLAVEDNRFYDHGAIDFIRLGASVIRNFQSGFGAEGGSTITQQVVKRVFLTDDKSLERKAQEAYLAYRLEQEYTKDDILEMYLNKIYYSDGIYGIRTASMYYFNKELHELNLAETAYLAGLPQLPNIYNLYIDSESGINRAHTVLYLMNYHGRISDEQYEEALAIDITANLVPRTEEERIDSEPDNPEYAAYIDLIREEIDNSDAFGEMSSGDVLASGVDIYTNMNVDAQLRMYNITNNRQYFSGEKFASDNFDMGAILLDTKTGGVAAVSGGRDYREIVKHNMATYARNVGSTMKPFLSYAPAIEYLQLGTGHLIQDEESYSPVGTDGMIYNYDGQNHGNVTMRTSVLRSFNIPSVKIFEQVVDEVGTEGVMNFASEVGLNYSHIGDGNYEVNFNDVLGGSESRFSPREMAEAYRTFGNNGEYGESHAIRSIVTLDEQSFEFENETHQAMEDYTAYMMTDMMKHTFYSYGTAANAYINGLNLAGKTGTTSYDTAHANELNLPNNSGKDAWIVGYTPEYTMSVWMGFHEDRPDGESSFVGGNEQIMPQWFFRDVMANVSSYNGEDFTMPESVRWQNSEIEVNVE</sequence>
<evidence type="ECO:0000256" key="8">
    <source>
        <dbReference type="ARBA" id="ARBA00022960"/>
    </source>
</evidence>
<protein>
    <submittedName>
        <fullName evidence="17">Penicillin-binding protein 1A</fullName>
    </submittedName>
</protein>
<evidence type="ECO:0000256" key="6">
    <source>
        <dbReference type="ARBA" id="ARBA00022679"/>
    </source>
</evidence>
<dbReference type="GO" id="GO:0008658">
    <property type="term" value="F:penicillin binding"/>
    <property type="evidence" value="ECO:0007669"/>
    <property type="project" value="InterPro"/>
</dbReference>
<evidence type="ECO:0000256" key="9">
    <source>
        <dbReference type="ARBA" id="ARBA00022984"/>
    </source>
</evidence>
<evidence type="ECO:0000256" key="5">
    <source>
        <dbReference type="ARBA" id="ARBA00022676"/>
    </source>
</evidence>
<dbReference type="Pfam" id="PF00912">
    <property type="entry name" value="Transgly"/>
    <property type="match status" value="1"/>
</dbReference>
<comment type="similarity">
    <text evidence="2">In the N-terminal section; belongs to the glycosyltransferase 51 family.</text>
</comment>
<keyword evidence="5" id="KW-0328">Glycosyltransferase</keyword>
<dbReference type="PANTHER" id="PTHR32282">
    <property type="entry name" value="BINDING PROTEIN TRANSPEPTIDASE, PUTATIVE-RELATED"/>
    <property type="match status" value="1"/>
</dbReference>
<dbReference type="GO" id="GO:0071555">
    <property type="term" value="P:cell wall organization"/>
    <property type="evidence" value="ECO:0007669"/>
    <property type="project" value="UniProtKB-KW"/>
</dbReference>
<keyword evidence="8" id="KW-0133">Cell shape</keyword>
<dbReference type="Gene3D" id="3.40.710.10">
    <property type="entry name" value="DD-peptidase/beta-lactamase superfamily"/>
    <property type="match status" value="1"/>
</dbReference>
<keyword evidence="14" id="KW-0812">Transmembrane</keyword>
<evidence type="ECO:0000256" key="11">
    <source>
        <dbReference type="ARBA" id="ARBA00023316"/>
    </source>
</evidence>
<dbReference type="FunFam" id="1.10.3810.10:FF:000001">
    <property type="entry name" value="Penicillin-binding protein 1A"/>
    <property type="match status" value="1"/>
</dbReference>
<dbReference type="EMBL" id="FOIT01000001">
    <property type="protein sequence ID" value="SEV83390.1"/>
    <property type="molecule type" value="Genomic_DNA"/>
</dbReference>
<organism evidence="17 18">
    <name type="scientific">Aliicoccus persicus</name>
    <dbReference type="NCBI Taxonomy" id="930138"/>
    <lineage>
        <taxon>Bacteria</taxon>
        <taxon>Bacillati</taxon>
        <taxon>Bacillota</taxon>
        <taxon>Bacilli</taxon>
        <taxon>Bacillales</taxon>
        <taxon>Staphylococcaceae</taxon>
        <taxon>Aliicoccus</taxon>
    </lineage>
</organism>
<dbReference type="PANTHER" id="PTHR32282:SF29">
    <property type="entry name" value="PENICILLIN-BINDING PROTEIN 1A"/>
    <property type="match status" value="1"/>
</dbReference>
<keyword evidence="7" id="KW-0378">Hydrolase</keyword>
<evidence type="ECO:0000256" key="13">
    <source>
        <dbReference type="ARBA" id="ARBA00049902"/>
    </source>
</evidence>
<name>A0A662Z0T6_9STAP</name>
<feature type="domain" description="Glycosyl transferase family 51" evidence="16">
    <location>
        <begin position="76"/>
        <end position="249"/>
    </location>
</feature>
<dbReference type="InterPro" id="IPR036950">
    <property type="entry name" value="PBP_transglycosylase"/>
</dbReference>
<dbReference type="OrthoDB" id="9766909at2"/>
<dbReference type="AlphaFoldDB" id="A0A662Z0T6"/>
<dbReference type="Pfam" id="PF00905">
    <property type="entry name" value="Transpeptidase"/>
    <property type="match status" value="1"/>
</dbReference>
<evidence type="ECO:0000256" key="14">
    <source>
        <dbReference type="SAM" id="Phobius"/>
    </source>
</evidence>
<evidence type="ECO:0000259" key="16">
    <source>
        <dbReference type="Pfam" id="PF00912"/>
    </source>
</evidence>
<keyword evidence="6" id="KW-0808">Transferase</keyword>
<accession>A0A662Z0T6</accession>
<evidence type="ECO:0000256" key="7">
    <source>
        <dbReference type="ARBA" id="ARBA00022801"/>
    </source>
</evidence>
<evidence type="ECO:0000313" key="18">
    <source>
        <dbReference type="Proteomes" id="UP000243605"/>
    </source>
</evidence>
<reference evidence="17 18" key="1">
    <citation type="submission" date="2016-10" db="EMBL/GenBank/DDBJ databases">
        <authorList>
            <person name="Varghese N."/>
            <person name="Submissions S."/>
        </authorList>
    </citation>
    <scope>NUCLEOTIDE SEQUENCE [LARGE SCALE GENOMIC DNA]</scope>
    <source>
        <strain evidence="17 18">IBRC-M10081</strain>
    </source>
</reference>
<keyword evidence="14" id="KW-1133">Transmembrane helix</keyword>
<evidence type="ECO:0000313" key="17">
    <source>
        <dbReference type="EMBL" id="SEV83390.1"/>
    </source>
</evidence>
<dbReference type="Gene3D" id="1.10.3810.10">
    <property type="entry name" value="Biosynthetic peptidoglycan transglycosylase-like"/>
    <property type="match status" value="1"/>
</dbReference>
<evidence type="ECO:0000256" key="2">
    <source>
        <dbReference type="ARBA" id="ARBA00007739"/>
    </source>
</evidence>
<keyword evidence="10" id="KW-0511">Multifunctional enzyme</keyword>
<dbReference type="SUPFAM" id="SSF56601">
    <property type="entry name" value="beta-lactamase/transpeptidase-like"/>
    <property type="match status" value="1"/>
</dbReference>
<dbReference type="GO" id="GO:0009002">
    <property type="term" value="F:serine-type D-Ala-D-Ala carboxypeptidase activity"/>
    <property type="evidence" value="ECO:0007669"/>
    <property type="project" value="UniProtKB-EC"/>
</dbReference>
<dbReference type="GO" id="GO:0008955">
    <property type="term" value="F:peptidoglycan glycosyltransferase activity"/>
    <property type="evidence" value="ECO:0007669"/>
    <property type="project" value="UniProtKB-EC"/>
</dbReference>
<evidence type="ECO:0000256" key="1">
    <source>
        <dbReference type="ARBA" id="ARBA00007090"/>
    </source>
</evidence>
<comment type="catalytic activity">
    <reaction evidence="13">
        <text>[GlcNAc-(1-&gt;4)-Mur2Ac(oyl-L-Ala-gamma-D-Glu-L-Lys-D-Ala-D-Ala)](n)-di-trans,octa-cis-undecaprenyl diphosphate + beta-D-GlcNAc-(1-&gt;4)-Mur2Ac(oyl-L-Ala-gamma-D-Glu-L-Lys-D-Ala-D-Ala)-di-trans,octa-cis-undecaprenyl diphosphate = [GlcNAc-(1-&gt;4)-Mur2Ac(oyl-L-Ala-gamma-D-Glu-L-Lys-D-Ala-D-Ala)](n+1)-di-trans,octa-cis-undecaprenyl diphosphate + di-trans,octa-cis-undecaprenyl diphosphate + H(+)</text>
        <dbReference type="Rhea" id="RHEA:23708"/>
        <dbReference type="Rhea" id="RHEA-COMP:9602"/>
        <dbReference type="Rhea" id="RHEA-COMP:9603"/>
        <dbReference type="ChEBI" id="CHEBI:15378"/>
        <dbReference type="ChEBI" id="CHEBI:58405"/>
        <dbReference type="ChEBI" id="CHEBI:60033"/>
        <dbReference type="ChEBI" id="CHEBI:78435"/>
        <dbReference type="EC" id="2.4.99.28"/>
    </reaction>
</comment>
<dbReference type="Proteomes" id="UP000243605">
    <property type="component" value="Unassembled WGS sequence"/>
</dbReference>
<comment type="similarity">
    <text evidence="1">In the C-terminal section; belongs to the transpeptidase family.</text>
</comment>